<keyword evidence="10" id="KW-1185">Reference proteome</keyword>
<evidence type="ECO:0000256" key="8">
    <source>
        <dbReference type="SAM" id="Phobius"/>
    </source>
</evidence>
<keyword evidence="7" id="KW-0813">Transport</keyword>
<protein>
    <submittedName>
        <fullName evidence="9">Biopolymer transporter ExbD</fullName>
    </submittedName>
</protein>
<keyword evidence="5 8" id="KW-1133">Transmembrane helix</keyword>
<evidence type="ECO:0000256" key="3">
    <source>
        <dbReference type="ARBA" id="ARBA00022475"/>
    </source>
</evidence>
<name>A0ABY9RG72_9BURK</name>
<organism evidence="9 10">
    <name type="scientific">Undibacterium cyanobacteriorum</name>
    <dbReference type="NCBI Taxonomy" id="3073561"/>
    <lineage>
        <taxon>Bacteria</taxon>
        <taxon>Pseudomonadati</taxon>
        <taxon>Pseudomonadota</taxon>
        <taxon>Betaproteobacteria</taxon>
        <taxon>Burkholderiales</taxon>
        <taxon>Oxalobacteraceae</taxon>
        <taxon>Undibacterium</taxon>
    </lineage>
</organism>
<dbReference type="EMBL" id="CP133720">
    <property type="protein sequence ID" value="WMW79659.1"/>
    <property type="molecule type" value="Genomic_DNA"/>
</dbReference>
<dbReference type="InterPro" id="IPR003400">
    <property type="entry name" value="ExbD"/>
</dbReference>
<evidence type="ECO:0000256" key="2">
    <source>
        <dbReference type="ARBA" id="ARBA00005811"/>
    </source>
</evidence>
<evidence type="ECO:0000256" key="6">
    <source>
        <dbReference type="ARBA" id="ARBA00023136"/>
    </source>
</evidence>
<accession>A0ABY9RG72</accession>
<evidence type="ECO:0000256" key="7">
    <source>
        <dbReference type="RuleBase" id="RU003879"/>
    </source>
</evidence>
<evidence type="ECO:0000313" key="9">
    <source>
        <dbReference type="EMBL" id="WMW79659.1"/>
    </source>
</evidence>
<comment type="subcellular location">
    <subcellularLocation>
        <location evidence="1">Cell membrane</location>
        <topology evidence="1">Single-pass membrane protein</topology>
    </subcellularLocation>
    <subcellularLocation>
        <location evidence="7">Cell membrane</location>
        <topology evidence="7">Single-pass type II membrane protein</topology>
    </subcellularLocation>
</comment>
<feature type="transmembrane region" description="Helical" evidence="8">
    <location>
        <begin position="20"/>
        <end position="38"/>
    </location>
</feature>
<keyword evidence="4 7" id="KW-0812">Transmembrane</keyword>
<reference evidence="9" key="1">
    <citation type="submission" date="2023-09" db="EMBL/GenBank/DDBJ databases">
        <title>Undibacterium sp. 20NA77.5 isolated from freshwater.</title>
        <authorList>
            <person name="Le V."/>
            <person name="Ko S.-R."/>
            <person name="Ahn C.-Y."/>
            <person name="Oh H.-M."/>
        </authorList>
    </citation>
    <scope>NUCLEOTIDE SEQUENCE</scope>
    <source>
        <strain evidence="9">20NA77.5</strain>
    </source>
</reference>
<keyword evidence="3" id="KW-1003">Cell membrane</keyword>
<evidence type="ECO:0000256" key="1">
    <source>
        <dbReference type="ARBA" id="ARBA00004162"/>
    </source>
</evidence>
<dbReference type="Pfam" id="PF02472">
    <property type="entry name" value="ExbD"/>
    <property type="match status" value="1"/>
</dbReference>
<dbReference type="Proteomes" id="UP001181355">
    <property type="component" value="Chromosome"/>
</dbReference>
<keyword evidence="7" id="KW-0653">Protein transport</keyword>
<comment type="similarity">
    <text evidence="2 7">Belongs to the ExbD/TolR family.</text>
</comment>
<sequence>MSMSVYSIHQHDQQGQLHPLLGLMLAVFILSFVAVAYFQKRDLQSARPNQVSFTLPQSNTSLTNEHERIHLEVDFDETISWNGRQLSQNELRQRLERVARYSPNAVVSLKANQRTSFGVFFKTVKNIQSTGIRVLEIVQLTTNSASTNPQVLPS</sequence>
<evidence type="ECO:0000313" key="10">
    <source>
        <dbReference type="Proteomes" id="UP001181355"/>
    </source>
</evidence>
<keyword evidence="6 8" id="KW-0472">Membrane</keyword>
<dbReference type="Gene3D" id="3.30.420.270">
    <property type="match status" value="1"/>
</dbReference>
<dbReference type="RefSeq" id="WP_309481154.1">
    <property type="nucleotide sequence ID" value="NZ_CP133720.1"/>
</dbReference>
<proteinExistence type="inferred from homology"/>
<evidence type="ECO:0000256" key="4">
    <source>
        <dbReference type="ARBA" id="ARBA00022692"/>
    </source>
</evidence>
<evidence type="ECO:0000256" key="5">
    <source>
        <dbReference type="ARBA" id="ARBA00022989"/>
    </source>
</evidence>
<gene>
    <name evidence="9" type="ORF">RF679_13490</name>
</gene>